<comment type="function">
    <text evidence="10">Necessary for normal cell division and for the maintenance of normal septation.</text>
</comment>
<evidence type="ECO:0000256" key="9">
    <source>
        <dbReference type="ARBA" id="ARBA00023306"/>
    </source>
</evidence>
<feature type="domain" description="EngB-type G" evidence="11">
    <location>
        <begin position="22"/>
        <end position="197"/>
    </location>
</feature>
<evidence type="ECO:0000256" key="3">
    <source>
        <dbReference type="ARBA" id="ARBA00022618"/>
    </source>
</evidence>
<evidence type="ECO:0000256" key="8">
    <source>
        <dbReference type="ARBA" id="ARBA00023210"/>
    </source>
</evidence>
<dbReference type="PROSITE" id="PS51706">
    <property type="entry name" value="G_ENGB"/>
    <property type="match status" value="1"/>
</dbReference>
<evidence type="ECO:0000259" key="11">
    <source>
        <dbReference type="PROSITE" id="PS51706"/>
    </source>
</evidence>
<evidence type="ECO:0000256" key="4">
    <source>
        <dbReference type="ARBA" id="ARBA00022723"/>
    </source>
</evidence>
<dbReference type="Gene3D" id="3.40.50.300">
    <property type="entry name" value="P-loop containing nucleotide triphosphate hydrolases"/>
    <property type="match status" value="1"/>
</dbReference>
<organism evidence="12">
    <name type="scientific">uncultured bacterium</name>
    <name type="common">gcode 4</name>
    <dbReference type="NCBI Taxonomy" id="1234023"/>
    <lineage>
        <taxon>Bacteria</taxon>
        <taxon>environmental samples</taxon>
    </lineage>
</organism>
<dbReference type="EMBL" id="AMFJ01036109">
    <property type="protein sequence ID" value="EKD25211.1"/>
    <property type="molecule type" value="Genomic_DNA"/>
</dbReference>
<comment type="similarity">
    <text evidence="2 10">Belongs to the TRAFAC class TrmE-Era-EngA-EngB-Septin-like GTPase superfamily. EngB GTPase family.</text>
</comment>
<accession>K1XJ68</accession>
<keyword evidence="9 10" id="KW-0131">Cell cycle</keyword>
<dbReference type="SUPFAM" id="SSF52540">
    <property type="entry name" value="P-loop containing nucleoside triphosphate hydrolases"/>
    <property type="match status" value="1"/>
</dbReference>
<dbReference type="InterPro" id="IPR027417">
    <property type="entry name" value="P-loop_NTPase"/>
</dbReference>
<keyword evidence="6" id="KW-0460">Magnesium</keyword>
<dbReference type="GO" id="GO:0005525">
    <property type="term" value="F:GTP binding"/>
    <property type="evidence" value="ECO:0007669"/>
    <property type="project" value="UniProtKB-UniRule"/>
</dbReference>
<dbReference type="AlphaFoldDB" id="K1XJ68"/>
<comment type="cofactor">
    <cofactor evidence="1">
        <name>Mg(2+)</name>
        <dbReference type="ChEBI" id="CHEBI:18420"/>
    </cofactor>
</comment>
<dbReference type="NCBIfam" id="TIGR03598">
    <property type="entry name" value="GTPase_YsxC"/>
    <property type="match status" value="1"/>
</dbReference>
<evidence type="ECO:0000256" key="5">
    <source>
        <dbReference type="ARBA" id="ARBA00022741"/>
    </source>
</evidence>
<dbReference type="Pfam" id="PF01926">
    <property type="entry name" value="MMR_HSR1"/>
    <property type="match status" value="1"/>
</dbReference>
<dbReference type="GO" id="GO:0000917">
    <property type="term" value="P:division septum assembly"/>
    <property type="evidence" value="ECO:0007669"/>
    <property type="project" value="UniProtKB-KW"/>
</dbReference>
<keyword evidence="3 10" id="KW-0132">Cell division</keyword>
<comment type="caution">
    <text evidence="12">The sequence shown here is derived from an EMBL/GenBank/DDBJ whole genome shotgun (WGS) entry which is preliminary data.</text>
</comment>
<dbReference type="GO" id="GO:0046872">
    <property type="term" value="F:metal ion binding"/>
    <property type="evidence" value="ECO:0007669"/>
    <property type="project" value="UniProtKB-KW"/>
</dbReference>
<keyword evidence="8 10" id="KW-0717">Septation</keyword>
<keyword evidence="7 10" id="KW-0342">GTP-binding</keyword>
<dbReference type="PANTHER" id="PTHR11649">
    <property type="entry name" value="MSS1/TRME-RELATED GTP-BINDING PROTEIN"/>
    <property type="match status" value="1"/>
</dbReference>
<evidence type="ECO:0000256" key="10">
    <source>
        <dbReference type="HAMAP-Rule" id="MF_00321"/>
    </source>
</evidence>
<keyword evidence="4" id="KW-0479">Metal-binding</keyword>
<dbReference type="PANTHER" id="PTHR11649:SF13">
    <property type="entry name" value="ENGB-TYPE G DOMAIN-CONTAINING PROTEIN"/>
    <property type="match status" value="1"/>
</dbReference>
<dbReference type="HAMAP" id="MF_00321">
    <property type="entry name" value="GTPase_EngB"/>
    <property type="match status" value="1"/>
</dbReference>
<name>K1XJ68_9BACT</name>
<evidence type="ECO:0000256" key="2">
    <source>
        <dbReference type="ARBA" id="ARBA00009638"/>
    </source>
</evidence>
<evidence type="ECO:0000256" key="1">
    <source>
        <dbReference type="ARBA" id="ARBA00001946"/>
    </source>
</evidence>
<dbReference type="InterPro" id="IPR030393">
    <property type="entry name" value="G_ENGB_dom"/>
</dbReference>
<proteinExistence type="inferred from homology"/>
<evidence type="ECO:0000256" key="6">
    <source>
        <dbReference type="ARBA" id="ARBA00022842"/>
    </source>
</evidence>
<keyword evidence="5 10" id="KW-0547">Nucleotide-binding</keyword>
<dbReference type="InterPro" id="IPR006073">
    <property type="entry name" value="GTP-bd"/>
</dbReference>
<dbReference type="CDD" id="cd01876">
    <property type="entry name" value="YihA_EngB"/>
    <property type="match status" value="1"/>
</dbReference>
<evidence type="ECO:0000256" key="7">
    <source>
        <dbReference type="ARBA" id="ARBA00023134"/>
    </source>
</evidence>
<dbReference type="InterPro" id="IPR019987">
    <property type="entry name" value="GTP-bd_ribosome_bio_YsxC"/>
</dbReference>
<evidence type="ECO:0000313" key="12">
    <source>
        <dbReference type="EMBL" id="EKD25211.1"/>
    </source>
</evidence>
<reference evidence="12" key="1">
    <citation type="journal article" date="2012" name="Science">
        <title>Fermentation, hydrogen, and sulfur metabolism in multiple uncultivated bacterial phyla.</title>
        <authorList>
            <person name="Wrighton K.C."/>
            <person name="Thomas B.C."/>
            <person name="Sharon I."/>
            <person name="Miller C.S."/>
            <person name="Castelle C.J."/>
            <person name="VerBerkmoes N.C."/>
            <person name="Wilkins M.J."/>
            <person name="Hettich R.L."/>
            <person name="Lipton M.S."/>
            <person name="Williams K.H."/>
            <person name="Long P.E."/>
            <person name="Banfield J.F."/>
        </authorList>
    </citation>
    <scope>NUCLEOTIDE SEQUENCE [LARGE SCALE GENOMIC DNA]</scope>
</reference>
<protein>
    <recommendedName>
        <fullName evidence="10">Probable GTP-binding protein EngB</fullName>
    </recommendedName>
</protein>
<sequence>MLIRSAVFVKSASKLEECPETNLPEFAMIGRSNVGKSSLINTIANHSKLSKVSVTPGKTKLIGYFLMNDEWYLVDLPGYGYAQIGQKNRMHRLGITHDYFIGRENLKKVFVLIDGNILPQSIDLDFIHSLDQKNIPFDIVMTKIDKATQKEFSLHTRLFKEELAKIVTHMPKIFPISNVTKRGKEKLLDYIEELINW</sequence>
<gene>
    <name evidence="10" type="primary">engB</name>
    <name evidence="12" type="ORF">ACD_80C00102G0003</name>
</gene>